<dbReference type="PROSITE" id="PS51892">
    <property type="entry name" value="SUBTILASE"/>
    <property type="match status" value="1"/>
</dbReference>
<evidence type="ECO:0000259" key="8">
    <source>
        <dbReference type="Pfam" id="PF00082"/>
    </source>
</evidence>
<dbReference type="GO" id="GO:0004252">
    <property type="term" value="F:serine-type endopeptidase activity"/>
    <property type="evidence" value="ECO:0007669"/>
    <property type="project" value="UniProtKB-UniRule"/>
</dbReference>
<reference evidence="9 10" key="1">
    <citation type="journal article" date="2024" name="Nat. Commun.">
        <title>Phylogenomics reveals the evolutionary origins of lichenization in chlorophyte algae.</title>
        <authorList>
            <person name="Puginier C."/>
            <person name="Libourel C."/>
            <person name="Otte J."/>
            <person name="Skaloud P."/>
            <person name="Haon M."/>
            <person name="Grisel S."/>
            <person name="Petersen M."/>
            <person name="Berrin J.G."/>
            <person name="Delaux P.M."/>
            <person name="Dal Grande F."/>
            <person name="Keller J."/>
        </authorList>
    </citation>
    <scope>NUCLEOTIDE SEQUENCE [LARGE SCALE GENOMIC DNA]</scope>
    <source>
        <strain evidence="9 10">SAG 245.80</strain>
    </source>
</reference>
<feature type="active site" description="Charge relay system" evidence="5">
    <location>
        <position position="180"/>
    </location>
</feature>
<evidence type="ECO:0000313" key="10">
    <source>
        <dbReference type="Proteomes" id="UP001445335"/>
    </source>
</evidence>
<keyword evidence="3 5" id="KW-0378">Hydrolase</keyword>
<keyword evidence="7" id="KW-0732">Signal</keyword>
<feature type="region of interest" description="Disordered" evidence="6">
    <location>
        <begin position="494"/>
        <end position="523"/>
    </location>
</feature>
<evidence type="ECO:0000256" key="2">
    <source>
        <dbReference type="ARBA" id="ARBA00022670"/>
    </source>
</evidence>
<feature type="signal peptide" evidence="7">
    <location>
        <begin position="1"/>
        <end position="27"/>
    </location>
</feature>
<dbReference type="CDD" id="cd07473">
    <property type="entry name" value="Peptidases_S8_Subtilisin_like"/>
    <property type="match status" value="1"/>
</dbReference>
<evidence type="ECO:0000256" key="4">
    <source>
        <dbReference type="ARBA" id="ARBA00022825"/>
    </source>
</evidence>
<dbReference type="InterPro" id="IPR000209">
    <property type="entry name" value="Peptidase_S8/S53_dom"/>
</dbReference>
<dbReference type="AlphaFoldDB" id="A0AAW1S0U2"/>
<gene>
    <name evidence="9" type="ORF">WJX81_001957</name>
</gene>
<dbReference type="EMBL" id="JALJOU010000016">
    <property type="protein sequence ID" value="KAK9839437.1"/>
    <property type="molecule type" value="Genomic_DNA"/>
</dbReference>
<evidence type="ECO:0000256" key="7">
    <source>
        <dbReference type="SAM" id="SignalP"/>
    </source>
</evidence>
<protein>
    <recommendedName>
        <fullName evidence="8">Peptidase S8/S53 domain-containing protein</fullName>
    </recommendedName>
</protein>
<dbReference type="GO" id="GO:0006508">
    <property type="term" value="P:proteolysis"/>
    <property type="evidence" value="ECO:0007669"/>
    <property type="project" value="UniProtKB-KW"/>
</dbReference>
<dbReference type="SUPFAM" id="SSF52743">
    <property type="entry name" value="Subtilisin-like"/>
    <property type="match status" value="1"/>
</dbReference>
<evidence type="ECO:0000256" key="1">
    <source>
        <dbReference type="ARBA" id="ARBA00011073"/>
    </source>
</evidence>
<dbReference type="PANTHER" id="PTHR43399">
    <property type="entry name" value="SUBTILISIN-RELATED"/>
    <property type="match status" value="1"/>
</dbReference>
<feature type="domain" description="Peptidase S8/S53" evidence="8">
    <location>
        <begin position="172"/>
        <end position="430"/>
    </location>
</feature>
<feature type="active site" description="Charge relay system" evidence="5">
    <location>
        <position position="235"/>
    </location>
</feature>
<dbReference type="PRINTS" id="PR00723">
    <property type="entry name" value="SUBTILISIN"/>
</dbReference>
<evidence type="ECO:0000256" key="6">
    <source>
        <dbReference type="SAM" id="MobiDB-lite"/>
    </source>
</evidence>
<dbReference type="InterPro" id="IPR015500">
    <property type="entry name" value="Peptidase_S8_subtilisin-rel"/>
</dbReference>
<keyword evidence="10" id="KW-1185">Reference proteome</keyword>
<dbReference type="InterPro" id="IPR034204">
    <property type="entry name" value="PfSUB1-like_cat_dom"/>
</dbReference>
<dbReference type="Gene3D" id="3.40.50.200">
    <property type="entry name" value="Peptidase S8/S53 domain"/>
    <property type="match status" value="1"/>
</dbReference>
<dbReference type="InterPro" id="IPR023827">
    <property type="entry name" value="Peptidase_S8_Asp-AS"/>
</dbReference>
<evidence type="ECO:0000256" key="5">
    <source>
        <dbReference type="PROSITE-ProRule" id="PRU01240"/>
    </source>
</evidence>
<evidence type="ECO:0000256" key="3">
    <source>
        <dbReference type="ARBA" id="ARBA00022801"/>
    </source>
</evidence>
<evidence type="ECO:0000313" key="9">
    <source>
        <dbReference type="EMBL" id="KAK9839437.1"/>
    </source>
</evidence>
<proteinExistence type="inferred from homology"/>
<dbReference type="PANTHER" id="PTHR43399:SF4">
    <property type="entry name" value="CELL WALL-ASSOCIATED PROTEASE"/>
    <property type="match status" value="1"/>
</dbReference>
<dbReference type="InterPro" id="IPR051048">
    <property type="entry name" value="Peptidase_S8/S53_subtilisin"/>
</dbReference>
<feature type="active site" description="Charge relay system" evidence="5">
    <location>
        <position position="397"/>
    </location>
</feature>
<name>A0AAW1S0U2_9CHLO</name>
<dbReference type="Pfam" id="PF00082">
    <property type="entry name" value="Peptidase_S8"/>
    <property type="match status" value="1"/>
</dbReference>
<accession>A0AAW1S0U2</accession>
<comment type="caution">
    <text evidence="9">The sequence shown here is derived from an EMBL/GenBank/DDBJ whole genome shotgun (WGS) entry which is preliminary data.</text>
</comment>
<comment type="similarity">
    <text evidence="1 5">Belongs to the peptidase S8 family.</text>
</comment>
<dbReference type="InterPro" id="IPR036852">
    <property type="entry name" value="Peptidase_S8/S53_dom_sf"/>
</dbReference>
<keyword evidence="4 5" id="KW-0720">Serine protease</keyword>
<dbReference type="PROSITE" id="PS00136">
    <property type="entry name" value="SUBTILASE_ASP"/>
    <property type="match status" value="1"/>
</dbReference>
<sequence length="961" mass="99701">MCAAWRRQLPIRAVCILLAGLLAQAGAASSAVEDLPARGPRILYKLHGSTEPAPFQHELHAMATDKGGRSLRRLRQAADGASGLRFQSLGQLAGLEMVQMPHGQASDWLLQALQSHPGVEFAEEDRVLSAYSTPNDPDLPQQWAMYRLGLFTDTPLQRGTNQGAWNRTKGSDGVVVCVIDSGVDYTHPDLQGNIWTNKGEIPGNGVDDDCNGYIDDVHGYNFLANTGDPMDNNFHGTHLSGMVGALCNNNMGICGVAPNVRVMGCKFLDAKGNGYTSDAVRCLEYALANGADITLNSYGGLYADSASLKTAIGVAERRGQLFVTAAGNDYGTNIDATPTYPASYNNSNVVSVIATDQANRLANYSNYGRHNADIAAPGSRILSTILHGQYGMHEGTSQSAGYVAGGAALLLAAYRAAGFANMTGLLVKDALMAGVVQTDDLAGKCESGGMLDMGRAMALVPYSSPQRPLRQGDKELLEPATLANRPLALPAPAWASGVQGGGRAPGAAPAPEPRRAAAGSGSGTLAHDFSGAFPLQHASLMLLPLHGRGYRVCLAQHPISRTLTLPSNPAPGRDVTAEVLAAARSGRGLPITLGGEGFPMGADTALVVERQIGVLVADWDMGAGGQVLVHTRPDRLVATYLNMSVRGAPSSVPRSAFQAELFTAAGHFQPAGAVRLTWLAVGAAEGVVGVSSGAGPVPAAANFTAVEACVQPPRLELQPERLPLVEAPVALRMSLIRRAECDGHFIVLSVRPEAPRHRGEPGTLWLGFPCGRKELVAGAGARFAGASQQNPSPCLDFSSAGVSVALGADRVTFADDACATLAAAHALGAGPLYLFLGAYCAGDGCRGGAVWESLEVDPSAGGALDWEEGVAAVGQGEVVGDAVVRLGSEKRVAAAQGAMLPPTWVALATTAVAVAPGSDATVELLFSGAHLASGMYEAALVVRGNDPARPVTRMPIALSIP</sequence>
<keyword evidence="2 5" id="KW-0645">Protease</keyword>
<dbReference type="Proteomes" id="UP001445335">
    <property type="component" value="Unassembled WGS sequence"/>
</dbReference>
<organism evidence="9 10">
    <name type="scientific">Elliptochloris bilobata</name>
    <dbReference type="NCBI Taxonomy" id="381761"/>
    <lineage>
        <taxon>Eukaryota</taxon>
        <taxon>Viridiplantae</taxon>
        <taxon>Chlorophyta</taxon>
        <taxon>core chlorophytes</taxon>
        <taxon>Trebouxiophyceae</taxon>
        <taxon>Trebouxiophyceae incertae sedis</taxon>
        <taxon>Elliptochloris clade</taxon>
        <taxon>Elliptochloris</taxon>
    </lineage>
</organism>
<feature type="chain" id="PRO_5043564933" description="Peptidase S8/S53 domain-containing protein" evidence="7">
    <location>
        <begin position="28"/>
        <end position="961"/>
    </location>
</feature>